<dbReference type="EMBL" id="BMAW01043181">
    <property type="protein sequence ID" value="GFS38028.1"/>
    <property type="molecule type" value="Genomic_DNA"/>
</dbReference>
<accession>A0A8X6KBR4</accession>
<evidence type="ECO:0000313" key="1">
    <source>
        <dbReference type="EMBL" id="GFS38028.1"/>
    </source>
</evidence>
<keyword evidence="2" id="KW-1185">Reference proteome</keyword>
<organism evidence="1 2">
    <name type="scientific">Nephila pilipes</name>
    <name type="common">Giant wood spider</name>
    <name type="synonym">Nephila maculata</name>
    <dbReference type="NCBI Taxonomy" id="299642"/>
    <lineage>
        <taxon>Eukaryota</taxon>
        <taxon>Metazoa</taxon>
        <taxon>Ecdysozoa</taxon>
        <taxon>Arthropoda</taxon>
        <taxon>Chelicerata</taxon>
        <taxon>Arachnida</taxon>
        <taxon>Araneae</taxon>
        <taxon>Araneomorphae</taxon>
        <taxon>Entelegynae</taxon>
        <taxon>Araneoidea</taxon>
        <taxon>Nephilidae</taxon>
        <taxon>Nephila</taxon>
    </lineage>
</organism>
<protein>
    <submittedName>
        <fullName evidence="1">Thiamine transporter SLC35F3</fullName>
    </submittedName>
</protein>
<proteinExistence type="predicted"/>
<reference evidence="1" key="1">
    <citation type="submission" date="2020-08" db="EMBL/GenBank/DDBJ databases">
        <title>Multicomponent nature underlies the extraordinary mechanical properties of spider dragline silk.</title>
        <authorList>
            <person name="Kono N."/>
            <person name="Nakamura H."/>
            <person name="Mori M."/>
            <person name="Yoshida Y."/>
            <person name="Ohtoshi R."/>
            <person name="Malay A.D."/>
            <person name="Moran D.A.P."/>
            <person name="Tomita M."/>
            <person name="Numata K."/>
            <person name="Arakawa K."/>
        </authorList>
    </citation>
    <scope>NUCLEOTIDE SEQUENCE</scope>
</reference>
<comment type="caution">
    <text evidence="1">The sequence shown here is derived from an EMBL/GenBank/DDBJ whole genome shotgun (WGS) entry which is preliminary data.</text>
</comment>
<name>A0A8X6KBR4_NEPPI</name>
<sequence length="149" mass="17088">MSESIELCNLAHTHFIEDALPSIETLVSSNSDQDIVYVYSLLGQNHQQQLENVDTLIAVIDEQIKPHIDLLSQKEQHRTNFKTRNDIHSNGDGDNNDIHAVDPNIYINALESCKMWIGKKDKILEVRQRIQVLSEDPVRWNHVSLNHGK</sequence>
<dbReference type="Proteomes" id="UP000887013">
    <property type="component" value="Unassembled WGS sequence"/>
</dbReference>
<dbReference type="AlphaFoldDB" id="A0A8X6KBR4"/>
<evidence type="ECO:0000313" key="2">
    <source>
        <dbReference type="Proteomes" id="UP000887013"/>
    </source>
</evidence>
<gene>
    <name evidence="1" type="primary">NCL1_38702</name>
    <name evidence="1" type="ORF">NPIL_433841</name>
</gene>